<feature type="region of interest" description="Disordered" evidence="1">
    <location>
        <begin position="1"/>
        <end position="28"/>
    </location>
</feature>
<keyword evidence="3" id="KW-1185">Reference proteome</keyword>
<proteinExistence type="predicted"/>
<comment type="caution">
    <text evidence="2">The sequence shown here is derived from an EMBL/GenBank/DDBJ whole genome shotgun (WGS) entry which is preliminary data.</text>
</comment>
<protein>
    <recommendedName>
        <fullName evidence="4">DUF4371 domain-containing protein</fullName>
    </recommendedName>
</protein>
<dbReference type="EMBL" id="JANPWB010000009">
    <property type="protein sequence ID" value="KAJ1150092.1"/>
    <property type="molecule type" value="Genomic_DNA"/>
</dbReference>
<dbReference type="Proteomes" id="UP001066276">
    <property type="component" value="Chromosome 5"/>
</dbReference>
<reference evidence="2" key="1">
    <citation type="journal article" date="2022" name="bioRxiv">
        <title>Sequencing and chromosome-scale assembly of the giantPleurodeles waltlgenome.</title>
        <authorList>
            <person name="Brown T."/>
            <person name="Elewa A."/>
            <person name="Iarovenko S."/>
            <person name="Subramanian E."/>
            <person name="Araus A.J."/>
            <person name="Petzold A."/>
            <person name="Susuki M."/>
            <person name="Suzuki K.-i.T."/>
            <person name="Hayashi T."/>
            <person name="Toyoda A."/>
            <person name="Oliveira C."/>
            <person name="Osipova E."/>
            <person name="Leigh N.D."/>
            <person name="Simon A."/>
            <person name="Yun M.H."/>
        </authorList>
    </citation>
    <scope>NUCLEOTIDE SEQUENCE</scope>
    <source>
        <strain evidence="2">20211129_DDA</strain>
        <tissue evidence="2">Liver</tissue>
    </source>
</reference>
<dbReference type="AlphaFoldDB" id="A0AAV7RES1"/>
<accession>A0AAV7RES1</accession>
<evidence type="ECO:0008006" key="4">
    <source>
        <dbReference type="Google" id="ProtNLM"/>
    </source>
</evidence>
<evidence type="ECO:0000313" key="3">
    <source>
        <dbReference type="Proteomes" id="UP001066276"/>
    </source>
</evidence>
<dbReference type="PANTHER" id="PTHR45913">
    <property type="entry name" value="EPM2A-INTERACTING PROTEIN 1"/>
    <property type="match status" value="1"/>
</dbReference>
<name>A0AAV7RES1_PLEWA</name>
<gene>
    <name evidence="2" type="ORF">NDU88_002890</name>
</gene>
<evidence type="ECO:0000313" key="2">
    <source>
        <dbReference type="EMBL" id="KAJ1150092.1"/>
    </source>
</evidence>
<dbReference type="PANTHER" id="PTHR45913:SF21">
    <property type="entry name" value="DUF4371 DOMAIN-CONTAINING PROTEIN"/>
    <property type="match status" value="1"/>
</dbReference>
<sequence>MVLNPRPPDEPFHQGPGQRDWAPLKNCSPKIMLGGSDGRSLPHSSLRAGGKRQAFACLGQVTEELAALKSIKGTTTGEDIYEKVCQTVNDLELDWAKLASVTTDGAPSMVGSMT</sequence>
<evidence type="ECO:0000256" key="1">
    <source>
        <dbReference type="SAM" id="MobiDB-lite"/>
    </source>
</evidence>
<organism evidence="2 3">
    <name type="scientific">Pleurodeles waltl</name>
    <name type="common">Iberian ribbed newt</name>
    <dbReference type="NCBI Taxonomy" id="8319"/>
    <lineage>
        <taxon>Eukaryota</taxon>
        <taxon>Metazoa</taxon>
        <taxon>Chordata</taxon>
        <taxon>Craniata</taxon>
        <taxon>Vertebrata</taxon>
        <taxon>Euteleostomi</taxon>
        <taxon>Amphibia</taxon>
        <taxon>Batrachia</taxon>
        <taxon>Caudata</taxon>
        <taxon>Salamandroidea</taxon>
        <taxon>Salamandridae</taxon>
        <taxon>Pleurodelinae</taxon>
        <taxon>Pleurodeles</taxon>
    </lineage>
</organism>